<keyword evidence="3" id="KW-1185">Reference proteome</keyword>
<dbReference type="EMBL" id="CP003362">
    <property type="protein sequence ID" value="AGB49413.1"/>
    <property type="molecule type" value="Genomic_DNA"/>
</dbReference>
<dbReference type="Proteomes" id="UP000010866">
    <property type="component" value="Chromosome"/>
</dbReference>
<dbReference type="Gene3D" id="3.30.70.100">
    <property type="match status" value="1"/>
</dbReference>
<dbReference type="STRING" id="867904.Metho_1183"/>
<dbReference type="HOGENOM" id="CLU_080664_3_0_2"/>
<feature type="domain" description="Stress-response A/B barrel" evidence="1">
    <location>
        <begin position="2"/>
        <end position="98"/>
    </location>
</feature>
<reference evidence="3" key="1">
    <citation type="submission" date="2012-02" db="EMBL/GenBank/DDBJ databases">
        <title>Complete sequence of chromosome of Methanomethylovorans hollandica DSM 15978.</title>
        <authorList>
            <person name="Lucas S."/>
            <person name="Copeland A."/>
            <person name="Lapidus A."/>
            <person name="Glavina del Rio T."/>
            <person name="Dalin E."/>
            <person name="Tice H."/>
            <person name="Bruce D."/>
            <person name="Goodwin L."/>
            <person name="Pitluck S."/>
            <person name="Peters L."/>
            <person name="Mikhailova N."/>
            <person name="Held B."/>
            <person name="Kyrpides N."/>
            <person name="Mavromatis K."/>
            <person name="Ivanova N."/>
            <person name="Brettin T."/>
            <person name="Detter J.C."/>
            <person name="Han C."/>
            <person name="Larimer F."/>
            <person name="Land M."/>
            <person name="Hauser L."/>
            <person name="Markowitz V."/>
            <person name="Cheng J.-F."/>
            <person name="Hugenholtz P."/>
            <person name="Woyke T."/>
            <person name="Wu D."/>
            <person name="Spring S."/>
            <person name="Schroeder M."/>
            <person name="Brambilla E."/>
            <person name="Klenk H.-P."/>
            <person name="Eisen J.A."/>
        </authorList>
    </citation>
    <scope>NUCLEOTIDE SEQUENCE [LARGE SCALE GENOMIC DNA]</scope>
    <source>
        <strain evidence="3">DSM 15978 / NBRC 107637 / DMS1</strain>
    </source>
</reference>
<dbReference type="Pfam" id="PF07876">
    <property type="entry name" value="Dabb"/>
    <property type="match status" value="1"/>
</dbReference>
<name>L0KZ99_METHD</name>
<sequence length="100" mass="11608">MLKHIVMWKLKEHAEGRTKAENAKMMKEMLEGLKGKITEIEHIEVGMNLIPSEAAFDVVLYSKFKDEKALITYQKHPEHVKVAQIVGKIKEERFVVDYVI</sequence>
<dbReference type="InterPro" id="IPR013097">
    <property type="entry name" value="Dabb"/>
</dbReference>
<dbReference type="PROSITE" id="PS51502">
    <property type="entry name" value="S_R_A_B_BARREL"/>
    <property type="match status" value="1"/>
</dbReference>
<dbReference type="InterPro" id="IPR011008">
    <property type="entry name" value="Dimeric_a/b-barrel"/>
</dbReference>
<dbReference type="RefSeq" id="WP_015324579.1">
    <property type="nucleotide sequence ID" value="NC_019977.1"/>
</dbReference>
<organism evidence="2 3">
    <name type="scientific">Methanomethylovorans hollandica (strain DSM 15978 / NBRC 107637 / DMS1)</name>
    <dbReference type="NCBI Taxonomy" id="867904"/>
    <lineage>
        <taxon>Archaea</taxon>
        <taxon>Methanobacteriati</taxon>
        <taxon>Methanobacteriota</taxon>
        <taxon>Stenosarchaea group</taxon>
        <taxon>Methanomicrobia</taxon>
        <taxon>Methanosarcinales</taxon>
        <taxon>Methanosarcinaceae</taxon>
        <taxon>Methanomethylovorans</taxon>
    </lineage>
</organism>
<dbReference type="AlphaFoldDB" id="L0KZ99"/>
<gene>
    <name evidence="2" type="ordered locus">Metho_1183</name>
</gene>
<dbReference type="GeneID" id="14406992"/>
<dbReference type="PANTHER" id="PTHR37832:SF1">
    <property type="entry name" value="STRESS-RESPONSE A_B BARREL DOMAIN-CONTAINING PROTEIN"/>
    <property type="match status" value="1"/>
</dbReference>
<evidence type="ECO:0000313" key="3">
    <source>
        <dbReference type="Proteomes" id="UP000010866"/>
    </source>
</evidence>
<accession>L0KZ99</accession>
<dbReference type="SUPFAM" id="SSF54909">
    <property type="entry name" value="Dimeric alpha+beta barrel"/>
    <property type="match status" value="1"/>
</dbReference>
<proteinExistence type="predicted"/>
<dbReference type="PANTHER" id="PTHR37832">
    <property type="entry name" value="BLL2683 PROTEIN"/>
    <property type="match status" value="1"/>
</dbReference>
<dbReference type="SMART" id="SM00886">
    <property type="entry name" value="Dabb"/>
    <property type="match status" value="1"/>
</dbReference>
<evidence type="ECO:0000259" key="1">
    <source>
        <dbReference type="PROSITE" id="PS51502"/>
    </source>
</evidence>
<dbReference type="OrthoDB" id="145152at2157"/>
<dbReference type="KEGG" id="mhz:Metho_1183"/>
<evidence type="ECO:0000313" key="2">
    <source>
        <dbReference type="EMBL" id="AGB49413.1"/>
    </source>
</evidence>
<protein>
    <submittedName>
        <fullName evidence="2">Stress responsive A/B Barrel Domain-containing protein</fullName>
    </submittedName>
</protein>